<evidence type="ECO:0000256" key="1">
    <source>
        <dbReference type="ARBA" id="ARBA00001974"/>
    </source>
</evidence>
<name>A0A543AZD7_9ACTN</name>
<keyword evidence="6" id="KW-1185">Reference proteome</keyword>
<dbReference type="Gene3D" id="3.30.70.2450">
    <property type="match status" value="1"/>
</dbReference>
<evidence type="ECO:0000256" key="3">
    <source>
        <dbReference type="ARBA" id="ARBA00022827"/>
    </source>
</evidence>
<reference evidence="5 6" key="1">
    <citation type="submission" date="2019-06" db="EMBL/GenBank/DDBJ databases">
        <title>Sequencing the genomes of 1000 actinobacteria strains.</title>
        <authorList>
            <person name="Klenk H.-P."/>
        </authorList>
    </citation>
    <scope>NUCLEOTIDE SEQUENCE [LARGE SCALE GENOMIC DNA]</scope>
    <source>
        <strain evidence="5 6">DSM 45928</strain>
    </source>
</reference>
<dbReference type="Pfam" id="PF21274">
    <property type="entry name" value="Rng_hyd_C"/>
    <property type="match status" value="1"/>
</dbReference>
<dbReference type="InterPro" id="IPR050641">
    <property type="entry name" value="RIFMO-like"/>
</dbReference>
<organism evidence="5 6">
    <name type="scientific">Stackebrandtia endophytica</name>
    <dbReference type="NCBI Taxonomy" id="1496996"/>
    <lineage>
        <taxon>Bacteria</taxon>
        <taxon>Bacillati</taxon>
        <taxon>Actinomycetota</taxon>
        <taxon>Actinomycetes</taxon>
        <taxon>Glycomycetales</taxon>
        <taxon>Glycomycetaceae</taxon>
        <taxon>Stackebrandtia</taxon>
    </lineage>
</organism>
<proteinExistence type="predicted"/>
<dbReference type="GO" id="GO:0071949">
    <property type="term" value="F:FAD binding"/>
    <property type="evidence" value="ECO:0007669"/>
    <property type="project" value="InterPro"/>
</dbReference>
<keyword evidence="2" id="KW-0285">Flavoprotein</keyword>
<dbReference type="InterPro" id="IPR002938">
    <property type="entry name" value="FAD-bd"/>
</dbReference>
<dbReference type="Pfam" id="PF01494">
    <property type="entry name" value="FAD_binding_3"/>
    <property type="match status" value="1"/>
</dbReference>
<dbReference type="PANTHER" id="PTHR43004:SF19">
    <property type="entry name" value="BINDING MONOOXYGENASE, PUTATIVE (JCVI)-RELATED"/>
    <property type="match status" value="1"/>
</dbReference>
<protein>
    <submittedName>
        <fullName evidence="5">4,5-epoxidase</fullName>
    </submittedName>
</protein>
<evidence type="ECO:0000259" key="4">
    <source>
        <dbReference type="Pfam" id="PF01494"/>
    </source>
</evidence>
<dbReference type="GO" id="GO:0016709">
    <property type="term" value="F:oxidoreductase activity, acting on paired donors, with incorporation or reduction of molecular oxygen, NAD(P)H as one donor, and incorporation of one atom of oxygen"/>
    <property type="evidence" value="ECO:0007669"/>
    <property type="project" value="UniProtKB-ARBA"/>
</dbReference>
<accession>A0A543AZD7</accession>
<dbReference type="OrthoDB" id="8670884at2"/>
<dbReference type="InParanoid" id="A0A543AZD7"/>
<gene>
    <name evidence="5" type="ORF">FB566_3517</name>
</gene>
<evidence type="ECO:0000313" key="6">
    <source>
        <dbReference type="Proteomes" id="UP000317043"/>
    </source>
</evidence>
<feature type="domain" description="FAD-binding" evidence="4">
    <location>
        <begin position="9"/>
        <end position="345"/>
    </location>
</feature>
<dbReference type="Gene3D" id="3.40.30.120">
    <property type="match status" value="1"/>
</dbReference>
<sequence>MPHNIDSSPVLVVGAGPTGLVTAISLAGWGVPVRVVDAATGPATTSRANILHARGAEVLRRIGALGDLPQQSLEPRGITMYVMDRPISTMRFTPIEGQSVQALFVSQAQIEQNLRDRFAALGGTIEWNRAVVGLDPTDTAVTASFGDGTTGEFSYVVGADGARSSVRDLTGIDFPGTSVVERFLLADVHVDWDQSRANSAGWFHHDGILLAMPMPGGDDLWRLMGDVPATEGHLTAEQIIDHFETMLAVRAGKSGVTLRDPIWTSVFQIHRRLADDYRSGRVLLAGDAAHIHSPMGGQGMNTGVGDGENLAWKLAHVLAGHAEISLLDTYTAERRPLATEVLKRTTNNTKLLVGESAFGRLLRDRVIVPMMDLPAVQRQATKVASQLWTSYRDGPLGHRLGDHRFGGKPKPGDRVPDQDCLDTDGKPTRLHDRLGDSWVLLADEDTVTELLPVARRLLPDVTALRPTESGQAMLIRPDAHLGWRGGSPDRLAQWITRAMDVGQSGTNRP</sequence>
<keyword evidence="3" id="KW-0274">FAD</keyword>
<dbReference type="FunCoup" id="A0A543AZD7">
    <property type="interactions" value="87"/>
</dbReference>
<dbReference type="Proteomes" id="UP000317043">
    <property type="component" value="Unassembled WGS sequence"/>
</dbReference>
<dbReference type="Gene3D" id="3.50.50.60">
    <property type="entry name" value="FAD/NAD(P)-binding domain"/>
    <property type="match status" value="1"/>
</dbReference>
<evidence type="ECO:0000256" key="2">
    <source>
        <dbReference type="ARBA" id="ARBA00022630"/>
    </source>
</evidence>
<dbReference type="EMBL" id="VFOW01000001">
    <property type="protein sequence ID" value="TQL77943.1"/>
    <property type="molecule type" value="Genomic_DNA"/>
</dbReference>
<dbReference type="PRINTS" id="PR00420">
    <property type="entry name" value="RNGMNOXGNASE"/>
</dbReference>
<comment type="caution">
    <text evidence="5">The sequence shown here is derived from an EMBL/GenBank/DDBJ whole genome shotgun (WGS) entry which is preliminary data.</text>
</comment>
<comment type="cofactor">
    <cofactor evidence="1">
        <name>FAD</name>
        <dbReference type="ChEBI" id="CHEBI:57692"/>
    </cofactor>
</comment>
<dbReference type="AlphaFoldDB" id="A0A543AZD7"/>
<dbReference type="SUPFAM" id="SSF51905">
    <property type="entry name" value="FAD/NAD(P)-binding domain"/>
    <property type="match status" value="1"/>
</dbReference>
<evidence type="ECO:0000313" key="5">
    <source>
        <dbReference type="EMBL" id="TQL77943.1"/>
    </source>
</evidence>
<dbReference type="RefSeq" id="WP_142041616.1">
    <property type="nucleotide sequence ID" value="NZ_JBHTGS010000001.1"/>
</dbReference>
<dbReference type="InterPro" id="IPR036188">
    <property type="entry name" value="FAD/NAD-bd_sf"/>
</dbReference>
<dbReference type="PANTHER" id="PTHR43004">
    <property type="entry name" value="TRK SYSTEM POTASSIUM UPTAKE PROTEIN"/>
    <property type="match status" value="1"/>
</dbReference>